<dbReference type="GO" id="GO:0002224">
    <property type="term" value="P:toll-like receptor signaling pathway"/>
    <property type="evidence" value="ECO:0007669"/>
    <property type="project" value="InterPro"/>
</dbReference>
<keyword evidence="7 11" id="KW-1133">Transmembrane helix</keyword>
<dbReference type="Pfam" id="PF13855">
    <property type="entry name" value="LRR_8"/>
    <property type="match status" value="1"/>
</dbReference>
<feature type="domain" description="TIR" evidence="12">
    <location>
        <begin position="652"/>
        <end position="791"/>
    </location>
</feature>
<keyword evidence="14" id="KW-1185">Reference proteome</keyword>
<evidence type="ECO:0000256" key="9">
    <source>
        <dbReference type="ARBA" id="ARBA00023170"/>
    </source>
</evidence>
<evidence type="ECO:0000256" key="1">
    <source>
        <dbReference type="ARBA" id="ARBA00004479"/>
    </source>
</evidence>
<evidence type="ECO:0000256" key="8">
    <source>
        <dbReference type="ARBA" id="ARBA00023136"/>
    </source>
</evidence>
<proteinExistence type="inferred from homology"/>
<dbReference type="Pfam" id="PF13306">
    <property type="entry name" value="LRR_5"/>
    <property type="match status" value="1"/>
</dbReference>
<dbReference type="InterPro" id="IPR000157">
    <property type="entry name" value="TIR_dom"/>
</dbReference>
<dbReference type="InterPro" id="IPR003591">
    <property type="entry name" value="Leu-rich_rpt_typical-subtyp"/>
</dbReference>
<dbReference type="PROSITE" id="PS51450">
    <property type="entry name" value="LRR"/>
    <property type="match status" value="1"/>
</dbReference>
<evidence type="ECO:0000256" key="7">
    <source>
        <dbReference type="ARBA" id="ARBA00022989"/>
    </source>
</evidence>
<protein>
    <recommendedName>
        <fullName evidence="12">TIR domain-containing protein</fullName>
    </recommendedName>
</protein>
<keyword evidence="10" id="KW-0325">Glycoprotein</keyword>
<evidence type="ECO:0000256" key="11">
    <source>
        <dbReference type="SAM" id="Phobius"/>
    </source>
</evidence>
<dbReference type="InterPro" id="IPR035897">
    <property type="entry name" value="Toll_tir_struct_dom_sf"/>
</dbReference>
<dbReference type="AlphaFoldDB" id="A0A6J8D536"/>
<dbReference type="PANTHER" id="PTHR24365:SF541">
    <property type="entry name" value="PROTEIN TOLL-RELATED"/>
    <property type="match status" value="1"/>
</dbReference>
<comment type="subcellular location">
    <subcellularLocation>
        <location evidence="1">Membrane</location>
        <topology evidence="1">Single-pass type I membrane protein</topology>
    </subcellularLocation>
</comment>
<accession>A0A6J8D536</accession>
<dbReference type="OrthoDB" id="676979at2759"/>
<keyword evidence="9" id="KW-0675">Receptor</keyword>
<evidence type="ECO:0000259" key="12">
    <source>
        <dbReference type="PROSITE" id="PS50104"/>
    </source>
</evidence>
<evidence type="ECO:0000256" key="4">
    <source>
        <dbReference type="ARBA" id="ARBA00022692"/>
    </source>
</evidence>
<dbReference type="GO" id="GO:0005886">
    <property type="term" value="C:plasma membrane"/>
    <property type="evidence" value="ECO:0007669"/>
    <property type="project" value="TreeGrafter"/>
</dbReference>
<dbReference type="PIRSF" id="PIRSF037595">
    <property type="entry name" value="Toll-like_receptor"/>
    <property type="match status" value="1"/>
</dbReference>
<evidence type="ECO:0000256" key="5">
    <source>
        <dbReference type="ARBA" id="ARBA00022729"/>
    </source>
</evidence>
<dbReference type="InterPro" id="IPR032675">
    <property type="entry name" value="LRR_dom_sf"/>
</dbReference>
<reference evidence="13 14" key="1">
    <citation type="submission" date="2020-06" db="EMBL/GenBank/DDBJ databases">
        <authorList>
            <person name="Li R."/>
            <person name="Bekaert M."/>
        </authorList>
    </citation>
    <scope>NUCLEOTIDE SEQUENCE [LARGE SCALE GENOMIC DNA]</scope>
    <source>
        <strain evidence="14">wild</strain>
    </source>
</reference>
<dbReference type="InterPro" id="IPR026906">
    <property type="entry name" value="LRR_5"/>
</dbReference>
<organism evidence="13 14">
    <name type="scientific">Mytilus coruscus</name>
    <name type="common">Sea mussel</name>
    <dbReference type="NCBI Taxonomy" id="42192"/>
    <lineage>
        <taxon>Eukaryota</taxon>
        <taxon>Metazoa</taxon>
        <taxon>Spiralia</taxon>
        <taxon>Lophotrochozoa</taxon>
        <taxon>Mollusca</taxon>
        <taxon>Bivalvia</taxon>
        <taxon>Autobranchia</taxon>
        <taxon>Pteriomorphia</taxon>
        <taxon>Mytilida</taxon>
        <taxon>Mytiloidea</taxon>
        <taxon>Mytilidae</taxon>
        <taxon>Mytilinae</taxon>
        <taxon>Mytilus</taxon>
    </lineage>
</organism>
<dbReference type="SUPFAM" id="SSF52058">
    <property type="entry name" value="L domain-like"/>
    <property type="match status" value="2"/>
</dbReference>
<dbReference type="InterPro" id="IPR017241">
    <property type="entry name" value="Toll-like_receptor"/>
</dbReference>
<dbReference type="PANTHER" id="PTHR24365">
    <property type="entry name" value="TOLL-LIKE RECEPTOR"/>
    <property type="match status" value="1"/>
</dbReference>
<name>A0A6J8D536_MYTCO</name>
<dbReference type="Proteomes" id="UP000507470">
    <property type="component" value="Unassembled WGS sequence"/>
</dbReference>
<dbReference type="SMART" id="SM00369">
    <property type="entry name" value="LRR_TYP"/>
    <property type="match status" value="5"/>
</dbReference>
<evidence type="ECO:0000256" key="10">
    <source>
        <dbReference type="ARBA" id="ARBA00023180"/>
    </source>
</evidence>
<evidence type="ECO:0000313" key="14">
    <source>
        <dbReference type="Proteomes" id="UP000507470"/>
    </source>
</evidence>
<evidence type="ECO:0000313" key="13">
    <source>
        <dbReference type="EMBL" id="CAC5402234.1"/>
    </source>
</evidence>
<keyword evidence="8 11" id="KW-0472">Membrane</keyword>
<dbReference type="Gene3D" id="3.40.50.10140">
    <property type="entry name" value="Toll/interleukin-1 receptor homology (TIR) domain"/>
    <property type="match status" value="1"/>
</dbReference>
<dbReference type="Pfam" id="PF01582">
    <property type="entry name" value="TIR"/>
    <property type="match status" value="1"/>
</dbReference>
<gene>
    <name evidence="13" type="ORF">MCOR_36201</name>
</gene>
<keyword evidence="3" id="KW-0433">Leucine-rich repeat</keyword>
<dbReference type="Pfam" id="PF13516">
    <property type="entry name" value="LRR_6"/>
    <property type="match status" value="2"/>
</dbReference>
<dbReference type="SUPFAM" id="SSF52200">
    <property type="entry name" value="Toll/Interleukin receptor TIR domain"/>
    <property type="match status" value="1"/>
</dbReference>
<dbReference type="GO" id="GO:0004888">
    <property type="term" value="F:transmembrane signaling receptor activity"/>
    <property type="evidence" value="ECO:0007669"/>
    <property type="project" value="InterPro"/>
</dbReference>
<dbReference type="Gene3D" id="3.80.10.10">
    <property type="entry name" value="Ribonuclease Inhibitor"/>
    <property type="match status" value="2"/>
</dbReference>
<dbReference type="InterPro" id="IPR001611">
    <property type="entry name" value="Leu-rich_rpt"/>
</dbReference>
<evidence type="ECO:0000256" key="6">
    <source>
        <dbReference type="ARBA" id="ARBA00022737"/>
    </source>
</evidence>
<keyword evidence="4 11" id="KW-0812">Transmembrane</keyword>
<evidence type="ECO:0000256" key="3">
    <source>
        <dbReference type="ARBA" id="ARBA00022614"/>
    </source>
</evidence>
<dbReference type="EMBL" id="CACVKT020006490">
    <property type="protein sequence ID" value="CAC5402234.1"/>
    <property type="molecule type" value="Genomic_DNA"/>
</dbReference>
<dbReference type="PROSITE" id="PS50104">
    <property type="entry name" value="TIR"/>
    <property type="match status" value="1"/>
</dbReference>
<comment type="similarity">
    <text evidence="2">Belongs to the Toll-like receptor family.</text>
</comment>
<keyword evidence="5" id="KW-0732">Signal</keyword>
<keyword evidence="6" id="KW-0677">Repeat</keyword>
<sequence>MVLITCLVIKPVITKTNEEKMNVIQRINYGVVFKQESFLYTSSEAWLHTFEVELPQNVNLPRMSFCIDNNNECRTVNSMRIIIIDVFNGRLFGKRHKIYKSMTSVKFFISLLYISFGRMEMFCPGDCKCGNISATCDGSKTNVTLTYIPKFPSYITQVIFINNNISNLSRSTLKNLSPLTITHLDLKNNNIKFMHKDTFADMKHLVKLDISGNDKVRIEDVQKGLHNLPSTLQKLLLNHMLWKPLKNMNDMFAGLKKGKLRRIELSHSYLKPFSGQWFAGLDSLTDIDISWNSIGDNDLNFKGLNNLRWFSLIGNYLNYVPDFCRGDLFKLETLLLSNTRLAHLKDLQNNTRCLRQLTTLHLNGIAVPVIPNNTFSELKSLKVLQMTKISTQLKKILPLAFNSSSLSSLSFSKSDRFIFGKTFVQKGYFDPKTLFRFCPSLTKLDLSHNLIEFTNQEIRDMFSPLINLREIKLQFLDLVLMPRHFFHQFPLVQMIYLDHNIIVPWTNGKEIFQGLTNLTELHLSSNRICHFSSSSVPENILKTLKSIDLTGNQFSCTCKLIWFKHWMQNTKVKLVNETYYKCDDHTKLQDYNPTYIACSNVIFLITVSVGSSVCLLLAATILVYSCRWRIRFHIYKILSTSHYYQQINGDDYKYSAYVIYCYEDFKWIKHELIPKMEEKHGLHLCIPHRDFELGKVFADNIVEHMNLNKTVITVLSNNFAKNEWCLFQLAVARSKLSKDGTFSIFPVMLEEIDFKNMNSSLYSLIKLSSYAAWNFDERGVELFWKQVRNHVQ</sequence>
<evidence type="ECO:0000256" key="2">
    <source>
        <dbReference type="ARBA" id="ARBA00009634"/>
    </source>
</evidence>
<feature type="transmembrane region" description="Helical" evidence="11">
    <location>
        <begin position="601"/>
        <end position="624"/>
    </location>
</feature>
<dbReference type="SMART" id="SM00255">
    <property type="entry name" value="TIR"/>
    <property type="match status" value="1"/>
</dbReference>
<dbReference type="GO" id="GO:0006955">
    <property type="term" value="P:immune response"/>
    <property type="evidence" value="ECO:0007669"/>
    <property type="project" value="InterPro"/>
</dbReference>